<dbReference type="Pfam" id="PF01554">
    <property type="entry name" value="MatE"/>
    <property type="match status" value="1"/>
</dbReference>
<dbReference type="GO" id="GO:0005886">
    <property type="term" value="C:plasma membrane"/>
    <property type="evidence" value="ECO:0007669"/>
    <property type="project" value="UniProtKB-SubCell"/>
</dbReference>
<keyword evidence="2" id="KW-1003">Cell membrane</keyword>
<feature type="transmembrane region" description="Helical" evidence="7">
    <location>
        <begin position="30"/>
        <end position="49"/>
    </location>
</feature>
<evidence type="ECO:0000256" key="2">
    <source>
        <dbReference type="ARBA" id="ARBA00022475"/>
    </source>
</evidence>
<feature type="transmembrane region" description="Helical" evidence="7">
    <location>
        <begin position="55"/>
        <end position="73"/>
    </location>
</feature>
<feature type="transmembrane region" description="Helical" evidence="7">
    <location>
        <begin position="94"/>
        <end position="117"/>
    </location>
</feature>
<dbReference type="EMBL" id="FNOX01000012">
    <property type="protein sequence ID" value="SDZ54823.1"/>
    <property type="molecule type" value="Genomic_DNA"/>
</dbReference>
<dbReference type="GO" id="GO:0042910">
    <property type="term" value="F:xenobiotic transmembrane transporter activity"/>
    <property type="evidence" value="ECO:0007669"/>
    <property type="project" value="InterPro"/>
</dbReference>
<dbReference type="AlphaFoldDB" id="A0A1H3TX54"/>
<evidence type="ECO:0000313" key="9">
    <source>
        <dbReference type="Proteomes" id="UP000182902"/>
    </source>
</evidence>
<feature type="transmembrane region" description="Helical" evidence="7">
    <location>
        <begin position="236"/>
        <end position="257"/>
    </location>
</feature>
<feature type="transmembrane region" description="Helical" evidence="7">
    <location>
        <begin position="159"/>
        <end position="179"/>
    </location>
</feature>
<gene>
    <name evidence="8" type="ORF">SAMN05216247_11296</name>
</gene>
<feature type="transmembrane region" description="Helical" evidence="7">
    <location>
        <begin position="129"/>
        <end position="147"/>
    </location>
</feature>
<dbReference type="PANTHER" id="PTHR30250:SF26">
    <property type="entry name" value="PSMA PROTEIN"/>
    <property type="match status" value="1"/>
</dbReference>
<feature type="transmembrane region" description="Helical" evidence="7">
    <location>
        <begin position="376"/>
        <end position="394"/>
    </location>
</feature>
<evidence type="ECO:0000256" key="4">
    <source>
        <dbReference type="ARBA" id="ARBA00022989"/>
    </source>
</evidence>
<feature type="transmembrane region" description="Helical" evidence="7">
    <location>
        <begin position="185"/>
        <end position="202"/>
    </location>
</feature>
<evidence type="ECO:0000256" key="1">
    <source>
        <dbReference type="ARBA" id="ARBA00004651"/>
    </source>
</evidence>
<keyword evidence="5 7" id="KW-0472">Membrane</keyword>
<evidence type="ECO:0000313" key="8">
    <source>
        <dbReference type="EMBL" id="SDZ54823.1"/>
    </source>
</evidence>
<feature type="transmembrane region" description="Helical" evidence="7">
    <location>
        <begin position="305"/>
        <end position="329"/>
    </location>
</feature>
<keyword evidence="3 7" id="KW-0812">Transmembrane</keyword>
<feature type="transmembrane region" description="Helical" evidence="7">
    <location>
        <begin position="269"/>
        <end position="293"/>
    </location>
</feature>
<protein>
    <submittedName>
        <fullName evidence="8">Na+-driven multidrug efflux pump</fullName>
    </submittedName>
</protein>
<feature type="transmembrane region" description="Helical" evidence="7">
    <location>
        <begin position="406"/>
        <end position="425"/>
    </location>
</feature>
<evidence type="ECO:0000256" key="5">
    <source>
        <dbReference type="ARBA" id="ARBA00023136"/>
    </source>
</evidence>
<evidence type="ECO:0000256" key="7">
    <source>
        <dbReference type="SAM" id="Phobius"/>
    </source>
</evidence>
<dbReference type="PANTHER" id="PTHR30250">
    <property type="entry name" value="PST FAMILY PREDICTED COLANIC ACID TRANSPORTER"/>
    <property type="match status" value="1"/>
</dbReference>
<comment type="subcellular location">
    <subcellularLocation>
        <location evidence="1">Cell membrane</location>
        <topology evidence="1">Multi-pass membrane protein</topology>
    </subcellularLocation>
</comment>
<accession>A0A1H3TX54</accession>
<evidence type="ECO:0000256" key="3">
    <source>
        <dbReference type="ARBA" id="ARBA00022692"/>
    </source>
</evidence>
<sequence length="451" mass="48642">MKHALPEWRPVLKTALPLVLSNCVNAAQNMLSIFLAATISLSAAASAGYINRIYFIYGAMIIAMNGAGSIRLNRLNGDHQRAAFDAMLKRMVRFSVLGAVACFVIFFLGAHAITRLVEPNGDVGAVPTYLRWMAISYIAVTLASPYYMALIAKKQGHDIFRALLVSLSLGGAFSAVSVLYFKLDLAYVGAGCAVAQLVYLALMIRAYKRLVACAPVTAHHAPGVQPTFQNSFSADAFNLFMAMSVSTLVDFLILYVLVEDVQFVALMSFYFSTTAMLQGVSLGFATAASVFIAQAINESRRTYSVTVTGYLLYSLPLALFCAAVCYVYLYHTLQPTSPPSGVIFLISLITLISCITLFAQRAVLRAKGDTTFIKKLTFVLSALIKLPLVFYIAYAQPASAERTSLLFSVFLLCSVIGLVAIGLRISKSFKSDESLPAGPPVGSASCEGSLK</sequence>
<proteinExistence type="predicted"/>
<feature type="region of interest" description="Disordered" evidence="6">
    <location>
        <begin position="432"/>
        <end position="451"/>
    </location>
</feature>
<dbReference type="RefSeq" id="WP_141722702.1">
    <property type="nucleotide sequence ID" value="NZ_FNOX01000012.1"/>
</dbReference>
<organism evidence="8 9">
    <name type="scientific">Pseudomonas salomonii</name>
    <dbReference type="NCBI Taxonomy" id="191391"/>
    <lineage>
        <taxon>Bacteria</taxon>
        <taxon>Pseudomonadati</taxon>
        <taxon>Pseudomonadota</taxon>
        <taxon>Gammaproteobacteria</taxon>
        <taxon>Pseudomonadales</taxon>
        <taxon>Pseudomonadaceae</taxon>
        <taxon>Pseudomonas</taxon>
    </lineage>
</organism>
<keyword evidence="4 7" id="KW-1133">Transmembrane helix</keyword>
<reference evidence="8 9" key="1">
    <citation type="submission" date="2016-10" db="EMBL/GenBank/DDBJ databases">
        <authorList>
            <person name="de Groot N.N."/>
        </authorList>
    </citation>
    <scope>NUCLEOTIDE SEQUENCE [LARGE SCALE GENOMIC DNA]</scope>
    <source>
        <strain evidence="8 9">ICMP 14252</strain>
    </source>
</reference>
<dbReference type="Proteomes" id="UP000182902">
    <property type="component" value="Unassembled WGS sequence"/>
</dbReference>
<dbReference type="GO" id="GO:0015297">
    <property type="term" value="F:antiporter activity"/>
    <property type="evidence" value="ECO:0007669"/>
    <property type="project" value="InterPro"/>
</dbReference>
<name>A0A1H3TX54_9PSED</name>
<feature type="transmembrane region" description="Helical" evidence="7">
    <location>
        <begin position="341"/>
        <end position="364"/>
    </location>
</feature>
<dbReference type="InterPro" id="IPR050833">
    <property type="entry name" value="Poly_Biosynth_Transport"/>
</dbReference>
<dbReference type="InterPro" id="IPR002528">
    <property type="entry name" value="MATE_fam"/>
</dbReference>
<evidence type="ECO:0000256" key="6">
    <source>
        <dbReference type="SAM" id="MobiDB-lite"/>
    </source>
</evidence>